<dbReference type="PANTHER" id="PTHR45431:SF3">
    <property type="entry name" value="RHODANESE-LIKE DOMAIN-CONTAINING PROTEIN 15, CHLOROPLASTIC"/>
    <property type="match status" value="1"/>
</dbReference>
<keyword evidence="3" id="KW-1185">Reference proteome</keyword>
<dbReference type="InterPro" id="IPR036873">
    <property type="entry name" value="Rhodanese-like_dom_sf"/>
</dbReference>
<dbReference type="SMART" id="SM00450">
    <property type="entry name" value="RHOD"/>
    <property type="match status" value="1"/>
</dbReference>
<dbReference type="EMBL" id="BQMJ01000031">
    <property type="protein sequence ID" value="GJQ12230.1"/>
    <property type="molecule type" value="Genomic_DNA"/>
</dbReference>
<comment type="caution">
    <text evidence="2">The sequence shown here is derived from an EMBL/GenBank/DDBJ whole genome shotgun (WGS) entry which is preliminary data.</text>
</comment>
<dbReference type="CDD" id="cd00158">
    <property type="entry name" value="RHOD"/>
    <property type="match status" value="1"/>
</dbReference>
<dbReference type="PANTHER" id="PTHR45431">
    <property type="entry name" value="RHODANESE-LIKE DOMAIN-CONTAINING PROTEIN 15, CHLOROPLASTIC"/>
    <property type="match status" value="1"/>
</dbReference>
<gene>
    <name evidence="2" type="ORF">GpartN1_g4021.t1</name>
</gene>
<dbReference type="SUPFAM" id="SSF52821">
    <property type="entry name" value="Rhodanese/Cell cycle control phosphatase"/>
    <property type="match status" value="1"/>
</dbReference>
<evidence type="ECO:0000259" key="1">
    <source>
        <dbReference type="PROSITE" id="PS50206"/>
    </source>
</evidence>
<feature type="domain" description="Rhodanese" evidence="1">
    <location>
        <begin position="61"/>
        <end position="162"/>
    </location>
</feature>
<dbReference type="Pfam" id="PF00581">
    <property type="entry name" value="Rhodanese"/>
    <property type="match status" value="1"/>
</dbReference>
<evidence type="ECO:0000313" key="2">
    <source>
        <dbReference type="EMBL" id="GJQ12230.1"/>
    </source>
</evidence>
<dbReference type="Proteomes" id="UP001061958">
    <property type="component" value="Unassembled WGS sequence"/>
</dbReference>
<dbReference type="InterPro" id="IPR052367">
    <property type="entry name" value="Thiosulfate_ST/Rhodanese-like"/>
</dbReference>
<accession>A0A9C7PXI5</accession>
<dbReference type="InterPro" id="IPR001763">
    <property type="entry name" value="Rhodanese-like_dom"/>
</dbReference>
<dbReference type="AlphaFoldDB" id="A0A9C7PXI5"/>
<reference evidence="2" key="1">
    <citation type="journal article" date="2022" name="Proc. Natl. Acad. Sci. U.S.A.">
        <title>Life cycle and functional genomics of the unicellular red alga Galdieria for elucidating algal and plant evolution and industrial use.</title>
        <authorList>
            <person name="Hirooka S."/>
            <person name="Itabashi T."/>
            <person name="Ichinose T.M."/>
            <person name="Onuma R."/>
            <person name="Fujiwara T."/>
            <person name="Yamashita S."/>
            <person name="Jong L.W."/>
            <person name="Tomita R."/>
            <person name="Iwane A.H."/>
            <person name="Miyagishima S.Y."/>
        </authorList>
    </citation>
    <scope>NUCLEOTIDE SEQUENCE</scope>
    <source>
        <strain evidence="2">NBRC 102759</strain>
    </source>
</reference>
<protein>
    <recommendedName>
        <fullName evidence="1">Rhodanese domain-containing protein</fullName>
    </recommendedName>
</protein>
<dbReference type="Gene3D" id="3.40.250.10">
    <property type="entry name" value="Rhodanese-like domain"/>
    <property type="match status" value="1"/>
</dbReference>
<reference evidence="2" key="2">
    <citation type="submission" date="2022-01" db="EMBL/GenBank/DDBJ databases">
        <authorList>
            <person name="Hirooka S."/>
            <person name="Miyagishima S.Y."/>
        </authorList>
    </citation>
    <scope>NUCLEOTIDE SEQUENCE</scope>
    <source>
        <strain evidence="2">NBRC 102759</strain>
    </source>
</reference>
<name>A0A9C7PXI5_9RHOD</name>
<dbReference type="PROSITE" id="PS50206">
    <property type="entry name" value="RHODANESE_3"/>
    <property type="match status" value="1"/>
</dbReference>
<evidence type="ECO:0000313" key="3">
    <source>
        <dbReference type="Proteomes" id="UP001061958"/>
    </source>
</evidence>
<proteinExistence type="predicted"/>
<dbReference type="OrthoDB" id="566238at2759"/>
<sequence>MFINLINFLAPLGLKSNGNTWHRGVSRCMKPVFSQRYFRASPAFNCSVESIHPSEAHQKKLRDSWKHLDVRTEEEYSAGHAKDSICVPVMIKGKEGKLEENPLFLKDVCKVFKKDDKILVSCLKGPRAIKAIEKLRQAGFSQVLNVEGGFEKWKESALPVEK</sequence>
<organism evidence="2 3">
    <name type="scientific">Galdieria partita</name>
    <dbReference type="NCBI Taxonomy" id="83374"/>
    <lineage>
        <taxon>Eukaryota</taxon>
        <taxon>Rhodophyta</taxon>
        <taxon>Bangiophyceae</taxon>
        <taxon>Galdieriales</taxon>
        <taxon>Galdieriaceae</taxon>
        <taxon>Galdieria</taxon>
    </lineage>
</organism>